<evidence type="ECO:0000313" key="2">
    <source>
        <dbReference type="EMBL" id="KAF0717472.1"/>
    </source>
</evidence>
<reference evidence="2 3" key="1">
    <citation type="submission" date="2019-08" db="EMBL/GenBank/DDBJ databases">
        <title>Whole genome of Aphis craccivora.</title>
        <authorList>
            <person name="Voronova N.V."/>
            <person name="Shulinski R.S."/>
            <person name="Bandarenka Y.V."/>
            <person name="Zhorov D.G."/>
            <person name="Warner D."/>
        </authorList>
    </citation>
    <scope>NUCLEOTIDE SEQUENCE [LARGE SCALE GENOMIC DNA]</scope>
    <source>
        <strain evidence="2">180601</strain>
        <tissue evidence="2">Whole Body</tissue>
    </source>
</reference>
<proteinExistence type="predicted"/>
<dbReference type="AlphaFoldDB" id="A0A6G0W0L9"/>
<dbReference type="Pfam" id="PF13843">
    <property type="entry name" value="DDE_Tnp_1_7"/>
    <property type="match status" value="1"/>
</dbReference>
<dbReference type="PANTHER" id="PTHR47272">
    <property type="entry name" value="DDE_TNP_1_7 DOMAIN-CONTAINING PROTEIN"/>
    <property type="match status" value="1"/>
</dbReference>
<keyword evidence="3" id="KW-1185">Reference proteome</keyword>
<dbReference type="EMBL" id="VUJU01009812">
    <property type="protein sequence ID" value="KAF0717472.1"/>
    <property type="molecule type" value="Genomic_DNA"/>
</dbReference>
<organism evidence="2 3">
    <name type="scientific">Aphis craccivora</name>
    <name type="common">Cowpea aphid</name>
    <dbReference type="NCBI Taxonomy" id="307492"/>
    <lineage>
        <taxon>Eukaryota</taxon>
        <taxon>Metazoa</taxon>
        <taxon>Ecdysozoa</taxon>
        <taxon>Arthropoda</taxon>
        <taxon>Hexapoda</taxon>
        <taxon>Insecta</taxon>
        <taxon>Pterygota</taxon>
        <taxon>Neoptera</taxon>
        <taxon>Paraneoptera</taxon>
        <taxon>Hemiptera</taxon>
        <taxon>Sternorrhyncha</taxon>
        <taxon>Aphidomorpha</taxon>
        <taxon>Aphidoidea</taxon>
        <taxon>Aphididae</taxon>
        <taxon>Aphidini</taxon>
        <taxon>Aphis</taxon>
        <taxon>Aphis</taxon>
    </lineage>
</organism>
<feature type="domain" description="PiggyBac transposable element-derived protein" evidence="1">
    <location>
        <begin position="178"/>
        <end position="546"/>
    </location>
</feature>
<protein>
    <submittedName>
        <fullName evidence="2">PiggyBac transposable element-derived protein 2-like</fullName>
    </submittedName>
</protein>
<sequence>MCRRQLFDREIVQLLENEPPYDSEDDLESGDEQGIYIDDNIIGLEALDKFLENIDDDELDPFLNSINLLDSNLDINIDMGDVECEPDGPSISLPNFISVQPHAKNEIYKTPDLKIKNLRKKPKLDVTTPPFVVKPQPKIKNKKKQKLDISWKREKLSTQNVEFTGNFELSDEILNLNTPYQIFGYFFQDDLIEHIVYETLIYSVQINPNKNFKIISNDVKKYLGVCLLMGLVNISNIRKYWSPNLGNQIIQETMSVNQFEQIRQFIHFNNNNNMLPKGHAGHDRLHKIRPVMETLKKRFVSIPLEEALSIDEQLCSTKARHFLKQYLPMKPHKWGYKFFVLCGVSGFSYNFEMYSGQENNDVNRYSWEPDFGASGNVVVRLCRIIPKNMNYKVYFDNYYTSVPLMVYMKNRQICSLGTVRRNRLNNILLPNEKDFLKKPRGSSDYCLANINNQEVFATCWRDKKVVTLLSTFVEIDPMSKVKRFSKTENKSIEIDCPNIVNVYNKHMGGVDLLDSLLGRQKIKIRSRKWYLRIFYHLLDVTVVNSWLLHKRIIAQKNKTRDNVEKPMTLSAFKEDLAISLCKVGQSINTRGRPSNTIENALIQKSKKPNASKPPNQDLRMDRIDHWPIDAPTRSRCKMPSCNGYTWQACEKCQVGLCVGKGKTCFKKYHTT</sequence>
<gene>
    <name evidence="2" type="ORF">FWK35_00038568</name>
</gene>
<dbReference type="PANTHER" id="PTHR47272:SF1">
    <property type="entry name" value="PIGGYBAC TRANSPOSABLE ELEMENT-DERIVED PROTEIN 3-LIKE"/>
    <property type="match status" value="1"/>
</dbReference>
<accession>A0A6G0W0L9</accession>
<dbReference type="Proteomes" id="UP000478052">
    <property type="component" value="Unassembled WGS sequence"/>
</dbReference>
<name>A0A6G0W0L9_APHCR</name>
<evidence type="ECO:0000259" key="1">
    <source>
        <dbReference type="Pfam" id="PF13843"/>
    </source>
</evidence>
<comment type="caution">
    <text evidence="2">The sequence shown here is derived from an EMBL/GenBank/DDBJ whole genome shotgun (WGS) entry which is preliminary data.</text>
</comment>
<evidence type="ECO:0000313" key="3">
    <source>
        <dbReference type="Proteomes" id="UP000478052"/>
    </source>
</evidence>
<dbReference type="OrthoDB" id="6599603at2759"/>
<dbReference type="InterPro" id="IPR029526">
    <property type="entry name" value="PGBD"/>
</dbReference>